<evidence type="ECO:0000313" key="3">
    <source>
        <dbReference type="Proteomes" id="UP001163687"/>
    </source>
</evidence>
<feature type="region of interest" description="Disordered" evidence="1">
    <location>
        <begin position="45"/>
        <end position="87"/>
    </location>
</feature>
<evidence type="ECO:0000313" key="2">
    <source>
        <dbReference type="EMBL" id="BDG60387.1"/>
    </source>
</evidence>
<organism evidence="2 3">
    <name type="scientific">Caldinitratiruptor microaerophilus</name>
    <dbReference type="NCBI Taxonomy" id="671077"/>
    <lineage>
        <taxon>Bacteria</taxon>
        <taxon>Bacillati</taxon>
        <taxon>Bacillota</taxon>
        <taxon>Clostridia</taxon>
        <taxon>Eubacteriales</taxon>
        <taxon>Symbiobacteriaceae</taxon>
        <taxon>Caldinitratiruptor</taxon>
    </lineage>
</organism>
<dbReference type="AlphaFoldDB" id="A0AA35CMN7"/>
<evidence type="ECO:0000256" key="1">
    <source>
        <dbReference type="SAM" id="MobiDB-lite"/>
    </source>
</evidence>
<proteinExistence type="predicted"/>
<dbReference type="RefSeq" id="WP_264844414.1">
    <property type="nucleotide sequence ID" value="NZ_AP025628.1"/>
</dbReference>
<feature type="compositionally biased region" description="Basic residues" evidence="1">
    <location>
        <begin position="78"/>
        <end position="87"/>
    </location>
</feature>
<keyword evidence="3" id="KW-1185">Reference proteome</keyword>
<sequence length="87" mass="9913">MSRTRMVPLRFPEDLIKSIDELVGTGGRTRFIVEAAAQELARRRQRRALESTAGTWRSEDHPELPDTLEGTAAAIREARRRAERQTP</sequence>
<reference evidence="2" key="1">
    <citation type="submission" date="2022-03" db="EMBL/GenBank/DDBJ databases">
        <title>Complete genome sequence of Caldinitratiruptor microaerophilus.</title>
        <authorList>
            <person name="Mukaiyama R."/>
            <person name="Nishiyama T."/>
            <person name="Ueda K."/>
        </authorList>
    </citation>
    <scope>NUCLEOTIDE SEQUENCE</scope>
    <source>
        <strain evidence="2">JCM 16183</strain>
    </source>
</reference>
<gene>
    <name evidence="2" type="ORF">caldi_14770</name>
</gene>
<dbReference type="EMBL" id="AP025628">
    <property type="protein sequence ID" value="BDG60387.1"/>
    <property type="molecule type" value="Genomic_DNA"/>
</dbReference>
<dbReference type="Proteomes" id="UP001163687">
    <property type="component" value="Chromosome"/>
</dbReference>
<accession>A0AA35CMN7</accession>
<protein>
    <submittedName>
        <fullName evidence="2">Uncharacterized protein</fullName>
    </submittedName>
</protein>
<name>A0AA35CMN7_9FIRM</name>
<dbReference type="KEGG" id="cmic:caldi_14770"/>